<dbReference type="AlphaFoldDB" id="B9SFD2"/>
<name>B9SFD2_RICCO</name>
<feature type="transmembrane region" description="Helical" evidence="1">
    <location>
        <begin position="32"/>
        <end position="58"/>
    </location>
</feature>
<evidence type="ECO:0000313" key="2">
    <source>
        <dbReference type="EMBL" id="EEF37720.1"/>
    </source>
</evidence>
<organism evidence="2 3">
    <name type="scientific">Ricinus communis</name>
    <name type="common">Castor bean</name>
    <dbReference type="NCBI Taxonomy" id="3988"/>
    <lineage>
        <taxon>Eukaryota</taxon>
        <taxon>Viridiplantae</taxon>
        <taxon>Streptophyta</taxon>
        <taxon>Embryophyta</taxon>
        <taxon>Tracheophyta</taxon>
        <taxon>Spermatophyta</taxon>
        <taxon>Magnoliopsida</taxon>
        <taxon>eudicotyledons</taxon>
        <taxon>Gunneridae</taxon>
        <taxon>Pentapetalae</taxon>
        <taxon>rosids</taxon>
        <taxon>fabids</taxon>
        <taxon>Malpighiales</taxon>
        <taxon>Euphorbiaceae</taxon>
        <taxon>Acalyphoideae</taxon>
        <taxon>Acalypheae</taxon>
        <taxon>Ricinus</taxon>
    </lineage>
</organism>
<dbReference type="Proteomes" id="UP000008311">
    <property type="component" value="Unassembled WGS sequence"/>
</dbReference>
<sequence length="62" mass="6732">MVLDDFTSAAFNHVFHFSGTETARSCLDKDTLALFVVFMTKGAGGIFLGFCSLLVCFLDCSL</sequence>
<proteinExistence type="predicted"/>
<keyword evidence="1" id="KW-1133">Transmembrane helix</keyword>
<evidence type="ECO:0000313" key="3">
    <source>
        <dbReference type="Proteomes" id="UP000008311"/>
    </source>
</evidence>
<reference evidence="3" key="1">
    <citation type="journal article" date="2010" name="Nat. Biotechnol.">
        <title>Draft genome sequence of the oilseed species Ricinus communis.</title>
        <authorList>
            <person name="Chan A.P."/>
            <person name="Crabtree J."/>
            <person name="Zhao Q."/>
            <person name="Lorenzi H."/>
            <person name="Orvis J."/>
            <person name="Puiu D."/>
            <person name="Melake-Berhan A."/>
            <person name="Jones K.M."/>
            <person name="Redman J."/>
            <person name="Chen G."/>
            <person name="Cahoon E.B."/>
            <person name="Gedil M."/>
            <person name="Stanke M."/>
            <person name="Haas B.J."/>
            <person name="Wortman J.R."/>
            <person name="Fraser-Liggett C.M."/>
            <person name="Ravel J."/>
            <person name="Rabinowicz P.D."/>
        </authorList>
    </citation>
    <scope>NUCLEOTIDE SEQUENCE [LARGE SCALE GENOMIC DNA]</scope>
    <source>
        <strain evidence="3">cv. Hale</strain>
    </source>
</reference>
<dbReference type="EMBL" id="EQ973944">
    <property type="protein sequence ID" value="EEF37720.1"/>
    <property type="molecule type" value="Genomic_DNA"/>
</dbReference>
<keyword evidence="1" id="KW-0812">Transmembrane</keyword>
<protein>
    <submittedName>
        <fullName evidence="2">Uncharacterized protein</fullName>
    </submittedName>
</protein>
<gene>
    <name evidence="2" type="ORF">RCOM_1096440</name>
</gene>
<evidence type="ECO:0000256" key="1">
    <source>
        <dbReference type="SAM" id="Phobius"/>
    </source>
</evidence>
<keyword evidence="3" id="KW-1185">Reference proteome</keyword>
<accession>B9SFD2</accession>
<dbReference type="InParanoid" id="B9SFD2"/>
<keyword evidence="1" id="KW-0472">Membrane</keyword>